<accession>A0AAD7EF54</accession>
<dbReference type="InterPro" id="IPR012337">
    <property type="entry name" value="RNaseH-like_sf"/>
</dbReference>
<dbReference type="EMBL" id="JARIHO010000085">
    <property type="protein sequence ID" value="KAJ7308608.1"/>
    <property type="molecule type" value="Genomic_DNA"/>
</dbReference>
<dbReference type="Proteomes" id="UP001218218">
    <property type="component" value="Unassembled WGS sequence"/>
</dbReference>
<feature type="non-terminal residue" evidence="2">
    <location>
        <position position="56"/>
    </location>
</feature>
<dbReference type="AlphaFoldDB" id="A0AAD7EF54"/>
<feature type="non-terminal residue" evidence="2">
    <location>
        <position position="1"/>
    </location>
</feature>
<name>A0AAD7EF54_9AGAR</name>
<keyword evidence="3" id="KW-1185">Reference proteome</keyword>
<organism evidence="2 3">
    <name type="scientific">Mycena albidolilacea</name>
    <dbReference type="NCBI Taxonomy" id="1033008"/>
    <lineage>
        <taxon>Eukaryota</taxon>
        <taxon>Fungi</taxon>
        <taxon>Dikarya</taxon>
        <taxon>Basidiomycota</taxon>
        <taxon>Agaricomycotina</taxon>
        <taxon>Agaricomycetes</taxon>
        <taxon>Agaricomycetidae</taxon>
        <taxon>Agaricales</taxon>
        <taxon>Marasmiineae</taxon>
        <taxon>Mycenaceae</taxon>
        <taxon>Mycena</taxon>
    </lineage>
</organism>
<evidence type="ECO:0000313" key="2">
    <source>
        <dbReference type="EMBL" id="KAJ7319250.1"/>
    </source>
</evidence>
<dbReference type="SUPFAM" id="SSF53098">
    <property type="entry name" value="Ribonuclease H-like"/>
    <property type="match status" value="1"/>
</dbReference>
<reference evidence="2" key="1">
    <citation type="submission" date="2023-03" db="EMBL/GenBank/DDBJ databases">
        <title>Massive genome expansion in bonnet fungi (Mycena s.s.) driven by repeated elements and novel gene families across ecological guilds.</title>
        <authorList>
            <consortium name="Lawrence Berkeley National Laboratory"/>
            <person name="Harder C.B."/>
            <person name="Miyauchi S."/>
            <person name="Viragh M."/>
            <person name="Kuo A."/>
            <person name="Thoen E."/>
            <person name="Andreopoulos B."/>
            <person name="Lu D."/>
            <person name="Skrede I."/>
            <person name="Drula E."/>
            <person name="Henrissat B."/>
            <person name="Morin E."/>
            <person name="Kohler A."/>
            <person name="Barry K."/>
            <person name="LaButti K."/>
            <person name="Morin E."/>
            <person name="Salamov A."/>
            <person name="Lipzen A."/>
            <person name="Mereny Z."/>
            <person name="Hegedus B."/>
            <person name="Baldrian P."/>
            <person name="Stursova M."/>
            <person name="Weitz H."/>
            <person name="Taylor A."/>
            <person name="Grigoriev I.V."/>
            <person name="Nagy L.G."/>
            <person name="Martin F."/>
            <person name="Kauserud H."/>
        </authorList>
    </citation>
    <scope>NUCLEOTIDE SEQUENCE</scope>
    <source>
        <strain evidence="2">CBHHK002</strain>
    </source>
</reference>
<proteinExistence type="predicted"/>
<evidence type="ECO:0000313" key="3">
    <source>
        <dbReference type="Proteomes" id="UP001218218"/>
    </source>
</evidence>
<comment type="caution">
    <text evidence="2">The sequence shown here is derived from an EMBL/GenBank/DDBJ whole genome shotgun (WGS) entry which is preliminary data.</text>
</comment>
<evidence type="ECO:0008006" key="4">
    <source>
        <dbReference type="Google" id="ProtNLM"/>
    </source>
</evidence>
<dbReference type="EMBL" id="JARIHO010000054">
    <property type="protein sequence ID" value="KAJ7319250.1"/>
    <property type="molecule type" value="Genomic_DNA"/>
</dbReference>
<evidence type="ECO:0000313" key="1">
    <source>
        <dbReference type="EMBL" id="KAJ7308608.1"/>
    </source>
</evidence>
<protein>
    <recommendedName>
        <fullName evidence="4">HAT C-terminal dimerisation domain-containing protein</fullName>
    </recommendedName>
</protein>
<sequence length="56" mass="6483">DYAPIQATSVPLERVFSSSAETDTKCRNCTSAMLMEALQMLKFNYKKLRLNFMSDW</sequence>
<gene>
    <name evidence="2" type="ORF">DFH08DRAFT_627946</name>
    <name evidence="1" type="ORF">DFH08DRAFT_634339</name>
</gene>